<reference evidence="1 2" key="1">
    <citation type="journal article" date="2021" name="BMC Genomics">
        <title>Datura genome reveals duplications of psychoactive alkaloid biosynthetic genes and high mutation rate following tissue culture.</title>
        <authorList>
            <person name="Rajewski A."/>
            <person name="Carter-House D."/>
            <person name="Stajich J."/>
            <person name="Litt A."/>
        </authorList>
    </citation>
    <scope>NUCLEOTIDE SEQUENCE [LARGE SCALE GENOMIC DNA]</scope>
    <source>
        <strain evidence="1">AR-01</strain>
    </source>
</reference>
<organism evidence="1 2">
    <name type="scientific">Datura stramonium</name>
    <name type="common">Jimsonweed</name>
    <name type="synonym">Common thornapple</name>
    <dbReference type="NCBI Taxonomy" id="4076"/>
    <lineage>
        <taxon>Eukaryota</taxon>
        <taxon>Viridiplantae</taxon>
        <taxon>Streptophyta</taxon>
        <taxon>Embryophyta</taxon>
        <taxon>Tracheophyta</taxon>
        <taxon>Spermatophyta</taxon>
        <taxon>Magnoliopsida</taxon>
        <taxon>eudicotyledons</taxon>
        <taxon>Gunneridae</taxon>
        <taxon>Pentapetalae</taxon>
        <taxon>asterids</taxon>
        <taxon>lamiids</taxon>
        <taxon>Solanales</taxon>
        <taxon>Solanaceae</taxon>
        <taxon>Solanoideae</taxon>
        <taxon>Datureae</taxon>
        <taxon>Datura</taxon>
    </lineage>
</organism>
<protein>
    <submittedName>
        <fullName evidence="1">Uncharacterized protein</fullName>
    </submittedName>
</protein>
<feature type="non-terminal residue" evidence="1">
    <location>
        <position position="1"/>
    </location>
</feature>
<sequence>VARAILSSDLRPRGAILSYSLRGARPYRALLYEAARAISIPILRDRKGHSEFH</sequence>
<comment type="caution">
    <text evidence="1">The sequence shown here is derived from an EMBL/GenBank/DDBJ whole genome shotgun (WGS) entry which is preliminary data.</text>
</comment>
<keyword evidence="2" id="KW-1185">Reference proteome</keyword>
<dbReference type="Proteomes" id="UP000823775">
    <property type="component" value="Unassembled WGS sequence"/>
</dbReference>
<proteinExistence type="predicted"/>
<evidence type="ECO:0000313" key="1">
    <source>
        <dbReference type="EMBL" id="MCE0481819.1"/>
    </source>
</evidence>
<evidence type="ECO:0000313" key="2">
    <source>
        <dbReference type="Proteomes" id="UP000823775"/>
    </source>
</evidence>
<accession>A0ABS8VNH0</accession>
<gene>
    <name evidence="1" type="ORF">HAX54_039901</name>
</gene>
<name>A0ABS8VNH0_DATST</name>
<dbReference type="EMBL" id="JACEIK010005571">
    <property type="protein sequence ID" value="MCE0481819.1"/>
    <property type="molecule type" value="Genomic_DNA"/>
</dbReference>